<feature type="compositionally biased region" description="Polar residues" evidence="1">
    <location>
        <begin position="81"/>
        <end position="93"/>
    </location>
</feature>
<evidence type="ECO:0000256" key="1">
    <source>
        <dbReference type="SAM" id="MobiDB-lite"/>
    </source>
</evidence>
<protein>
    <submittedName>
        <fullName evidence="3">Uncharacterized protein</fullName>
    </submittedName>
</protein>
<evidence type="ECO:0000313" key="3">
    <source>
        <dbReference type="WBParaSite" id="TMUE_2000006603.1"/>
    </source>
</evidence>
<dbReference type="AlphaFoldDB" id="A0A5S6QHD7"/>
<organism evidence="2 3">
    <name type="scientific">Trichuris muris</name>
    <name type="common">Mouse whipworm</name>
    <dbReference type="NCBI Taxonomy" id="70415"/>
    <lineage>
        <taxon>Eukaryota</taxon>
        <taxon>Metazoa</taxon>
        <taxon>Ecdysozoa</taxon>
        <taxon>Nematoda</taxon>
        <taxon>Enoplea</taxon>
        <taxon>Dorylaimia</taxon>
        <taxon>Trichinellida</taxon>
        <taxon>Trichuridae</taxon>
        <taxon>Trichuris</taxon>
    </lineage>
</organism>
<name>A0A5S6QHD7_TRIMR</name>
<evidence type="ECO:0000313" key="2">
    <source>
        <dbReference type="Proteomes" id="UP000046395"/>
    </source>
</evidence>
<keyword evidence="2" id="KW-1185">Reference proteome</keyword>
<proteinExistence type="predicted"/>
<dbReference type="WBParaSite" id="TMUE_2000006603.1">
    <property type="protein sequence ID" value="TMUE_2000006603.1"/>
    <property type="gene ID" value="WBGene00299653"/>
</dbReference>
<reference evidence="3" key="1">
    <citation type="submission" date="2019-12" db="UniProtKB">
        <authorList>
            <consortium name="WormBaseParasite"/>
        </authorList>
    </citation>
    <scope>IDENTIFICATION</scope>
</reference>
<feature type="region of interest" description="Disordered" evidence="1">
    <location>
        <begin position="81"/>
        <end position="121"/>
    </location>
</feature>
<sequence length="121" mass="12646">MAVRLWRSHGDKPTRACLPELGPRHYAKTAPTGEPAAETMLTMGRFTHSTGPPPTRSVNLCVPISSGTGADVVAYIRPGHVNQSTTLDPNKNNGRGADGQATAPTWRPGATDGSLVSGPAF</sequence>
<accession>A0A5S6QHD7</accession>
<dbReference type="Proteomes" id="UP000046395">
    <property type="component" value="Unassembled WGS sequence"/>
</dbReference>